<proteinExistence type="predicted"/>
<organism evidence="1 2">
    <name type="scientific">Punica granatum</name>
    <name type="common">Pomegranate</name>
    <dbReference type="NCBI Taxonomy" id="22663"/>
    <lineage>
        <taxon>Eukaryota</taxon>
        <taxon>Viridiplantae</taxon>
        <taxon>Streptophyta</taxon>
        <taxon>Embryophyta</taxon>
        <taxon>Tracheophyta</taxon>
        <taxon>Spermatophyta</taxon>
        <taxon>Magnoliopsida</taxon>
        <taxon>eudicotyledons</taxon>
        <taxon>Gunneridae</taxon>
        <taxon>Pentapetalae</taxon>
        <taxon>rosids</taxon>
        <taxon>malvids</taxon>
        <taxon>Myrtales</taxon>
        <taxon>Lythraceae</taxon>
        <taxon>Punica</taxon>
    </lineage>
</organism>
<dbReference type="Proteomes" id="UP000197138">
    <property type="component" value="Unassembled WGS sequence"/>
</dbReference>
<dbReference type="AlphaFoldDB" id="A0A218WUD8"/>
<accession>A0A218WUD8</accession>
<gene>
    <name evidence="1" type="ORF">CDL15_Pgr005428</name>
</gene>
<comment type="caution">
    <text evidence="1">The sequence shown here is derived from an EMBL/GenBank/DDBJ whole genome shotgun (WGS) entry which is preliminary data.</text>
</comment>
<sequence>MYICLYLLSRCVCEYRKQSGLLVAACFSHQSSLPALLHSPSLCTSTNPPPLTSLTSPSSSLIGLSAGLIALNFITNKLNLPIR</sequence>
<protein>
    <submittedName>
        <fullName evidence="1">Uncharacterized protein</fullName>
    </submittedName>
</protein>
<dbReference type="EMBL" id="MTKT01003181">
    <property type="protein sequence ID" value="OWM76464.1"/>
    <property type="molecule type" value="Genomic_DNA"/>
</dbReference>
<reference evidence="2" key="1">
    <citation type="journal article" date="2017" name="Plant J.">
        <title>The pomegranate (Punica granatum L.) genome and the genomics of punicalagin biosynthesis.</title>
        <authorList>
            <person name="Qin G."/>
            <person name="Xu C."/>
            <person name="Ming R."/>
            <person name="Tang H."/>
            <person name="Guyot R."/>
            <person name="Kramer E.M."/>
            <person name="Hu Y."/>
            <person name="Yi X."/>
            <person name="Qi Y."/>
            <person name="Xu X."/>
            <person name="Gao Z."/>
            <person name="Pan H."/>
            <person name="Jian J."/>
            <person name="Tian Y."/>
            <person name="Yue Z."/>
            <person name="Xu Y."/>
        </authorList>
    </citation>
    <scope>NUCLEOTIDE SEQUENCE [LARGE SCALE GENOMIC DNA]</scope>
    <source>
        <strain evidence="2">cv. Dabenzi</strain>
    </source>
</reference>
<name>A0A218WUD8_PUNGR</name>
<evidence type="ECO:0000313" key="2">
    <source>
        <dbReference type="Proteomes" id="UP000197138"/>
    </source>
</evidence>
<evidence type="ECO:0000313" key="1">
    <source>
        <dbReference type="EMBL" id="OWM76464.1"/>
    </source>
</evidence>